<evidence type="ECO:0000256" key="1">
    <source>
        <dbReference type="SAM" id="MobiDB-lite"/>
    </source>
</evidence>
<protein>
    <submittedName>
        <fullName evidence="2">Uncharacterized protein</fullName>
    </submittedName>
</protein>
<reference evidence="2 4" key="1">
    <citation type="submission" date="2016-10" db="EMBL/GenBank/DDBJ databases">
        <authorList>
            <person name="Cai Z."/>
        </authorList>
    </citation>
    <scope>NUCLEOTIDE SEQUENCE [LARGE SCALE GENOMIC DNA]</scope>
</reference>
<dbReference type="EMBL" id="FNXT01001202">
    <property type="protein sequence ID" value="SZX73928.1"/>
    <property type="molecule type" value="Genomic_DNA"/>
</dbReference>
<evidence type="ECO:0000313" key="2">
    <source>
        <dbReference type="EMBL" id="SZX63884.1"/>
    </source>
</evidence>
<keyword evidence="4" id="KW-1185">Reference proteome</keyword>
<feature type="compositionally biased region" description="Polar residues" evidence="1">
    <location>
        <begin position="1"/>
        <end position="15"/>
    </location>
</feature>
<evidence type="ECO:0000313" key="4">
    <source>
        <dbReference type="Proteomes" id="UP000256970"/>
    </source>
</evidence>
<accession>A0A383VGT9</accession>
<organism evidence="2 4">
    <name type="scientific">Tetradesmus obliquus</name>
    <name type="common">Green alga</name>
    <name type="synonym">Acutodesmus obliquus</name>
    <dbReference type="NCBI Taxonomy" id="3088"/>
    <lineage>
        <taxon>Eukaryota</taxon>
        <taxon>Viridiplantae</taxon>
        <taxon>Chlorophyta</taxon>
        <taxon>core chlorophytes</taxon>
        <taxon>Chlorophyceae</taxon>
        <taxon>CS clade</taxon>
        <taxon>Sphaeropleales</taxon>
        <taxon>Scenedesmaceae</taxon>
        <taxon>Tetradesmus</taxon>
    </lineage>
</organism>
<sequence>MQHSYSRLGMHSTSADAAGAPDSDTSHIHVSSTGVSSSRAARAAALAMLMPGSGEGQPNFRVLEQLPAPNSTGDSSSSFACGVDGSLLQQAMQHCHSAALAAALPGRLQQQQQQLVQQAAIAAGNRMLGEQQLQQAVGGEQQVQALLDGLDVQLLQLLRLREQIEPRGSANTVVPSAAAVPSAGAPALPNPAYMMCAGGSFDACCDASGLAAMPLAATAGVPGNQALLPLQLPAADTGDLLQLHASGRDADSASKFATIGVDAAGQPPSLLHSSDPCLDMHRSVAADGSSCDQQSHIGNELPLAGQGAMRQARVSEVQQKLRLLEDVQSVSGD</sequence>
<dbReference type="Proteomes" id="UP000256970">
    <property type="component" value="Unassembled WGS sequence"/>
</dbReference>
<dbReference type="AlphaFoldDB" id="A0A383VGT9"/>
<proteinExistence type="predicted"/>
<evidence type="ECO:0000313" key="3">
    <source>
        <dbReference type="EMBL" id="SZX73928.1"/>
    </source>
</evidence>
<gene>
    <name evidence="3" type="ORF">BQ4739_LOCUS14190</name>
    <name evidence="2" type="ORF">BQ4739_LOCUS4423</name>
</gene>
<feature type="region of interest" description="Disordered" evidence="1">
    <location>
        <begin position="1"/>
        <end position="35"/>
    </location>
</feature>
<dbReference type="EMBL" id="FNXT01000351">
    <property type="protein sequence ID" value="SZX63884.1"/>
    <property type="molecule type" value="Genomic_DNA"/>
</dbReference>
<name>A0A383VGT9_TETOB</name>